<evidence type="ECO:0000256" key="13">
    <source>
        <dbReference type="ARBA" id="ARBA00022723"/>
    </source>
</evidence>
<keyword evidence="15 17" id="KW-0460">Magnesium</keyword>
<dbReference type="SUPFAM" id="SSF52009">
    <property type="entry name" value="Phosphohistidine domain"/>
    <property type="match status" value="1"/>
</dbReference>
<feature type="active site" description="Proton donor" evidence="18">
    <location>
        <position position="532"/>
    </location>
</feature>
<dbReference type="InterPro" id="IPR040442">
    <property type="entry name" value="Pyrv_kinase-like_dom_sf"/>
</dbReference>
<evidence type="ECO:0000256" key="15">
    <source>
        <dbReference type="ARBA" id="ARBA00022842"/>
    </source>
</evidence>
<comment type="function">
    <text evidence="3 17">General (non sugar-specific) component of the phosphoenolpyruvate-dependent sugar phosphotransferase system (sugar PTS). This major carbohydrate active-transport system catalyzes the phosphorylation of incoming sugar substrates concomitantly with their translocation across the cell membrane. Enzyme I transfers the phosphoryl group from phosphoenolpyruvate (PEP) to the phosphoryl carrier protein (HPr).</text>
</comment>
<feature type="binding site" evidence="19">
    <location>
        <position position="359"/>
    </location>
    <ligand>
        <name>phosphoenolpyruvate</name>
        <dbReference type="ChEBI" id="CHEBI:58702"/>
    </ligand>
</feature>
<evidence type="ECO:0000313" key="26">
    <source>
        <dbReference type="Proteomes" id="UP000501891"/>
    </source>
</evidence>
<evidence type="ECO:0000259" key="23">
    <source>
        <dbReference type="Pfam" id="PF02896"/>
    </source>
</evidence>
<dbReference type="InterPro" id="IPR050499">
    <property type="entry name" value="PEP-utilizing_PTS_enzyme"/>
</dbReference>
<proteinExistence type="inferred from homology"/>
<dbReference type="Pfam" id="PF02896">
    <property type="entry name" value="PEP-utilizers_C"/>
    <property type="match status" value="1"/>
</dbReference>
<feature type="active site" description="Tele-phosphohistidine intermediate" evidence="18">
    <location>
        <position position="216"/>
    </location>
</feature>
<keyword evidence="8 17" id="KW-0813">Transport</keyword>
<dbReference type="GO" id="GO:0005737">
    <property type="term" value="C:cytoplasm"/>
    <property type="evidence" value="ECO:0007669"/>
    <property type="project" value="UniProtKB-SubCell"/>
</dbReference>
<evidence type="ECO:0000256" key="5">
    <source>
        <dbReference type="ARBA" id="ARBA00007837"/>
    </source>
</evidence>
<sequence length="603" mass="64479">MERSEHDPAPPPPASSGIAPGRERVLRGLPVSPGIAIGPAHVVDAGAVQVPEYTVADTALDAEVARFHLAVEKARRQIRKLKTKASSLPESAAEDVDILLEAHLAMLSGSRLIRGVERRIQGERLNAEAAVQAEITCIAQSFAGMDDAYLAARVTDVREVGRRLVRNLMDAPYQAFSRLPPGVVILAEELSPADTALMDPRLIGGFATVLGGAEGHTAIMARALGLPAVLGAAGLLQGVQPGDMVVVDGLTGRVHLNPPPMVLAAYRHRLDTWRAEREQLKALRRVPAVTRDGTNVTLQANLELPRELEAALEAGAAGVGLLRTEFLYMNRDDLPGEEEQYAILRDLIQQMGGKPLTARTMDIGGEKLATALSKHFAEPANPALGLRAIRLGLKEPKLMEVQLAAMLRAGAHGPIRILVPMISSIAEMKAVREMMGIVARRLTRRGIAIADPLPPLGAMIEVPGAALSADSLAHACDFFAIGTNDLIQYTLAIDRGDEQVAHLYDPLHPAVLRLVQFTVQAAARRGIPVSICGEMAGDPRYAALLLGLGVRDLSMAPGNLPLVKRRVRALDLVEATRRAETIMEQSDSGRIAALLDDFNEAAG</sequence>
<dbReference type="GO" id="GO:0009401">
    <property type="term" value="P:phosphoenolpyruvate-dependent sugar phosphotransferase system"/>
    <property type="evidence" value="ECO:0007669"/>
    <property type="project" value="UniProtKB-KW"/>
</dbReference>
<evidence type="ECO:0000256" key="7">
    <source>
        <dbReference type="ARBA" id="ARBA00016544"/>
    </source>
</evidence>
<dbReference type="InterPro" id="IPR024692">
    <property type="entry name" value="PTS_EI"/>
</dbReference>
<dbReference type="InterPro" id="IPR008279">
    <property type="entry name" value="PEP-util_enz_mobile_dom"/>
</dbReference>
<dbReference type="AlphaFoldDB" id="A0A858RAW9"/>
<feature type="binding site" evidence="19">
    <location>
        <begin position="484"/>
        <end position="485"/>
    </location>
    <ligand>
        <name>phosphoenolpyruvate</name>
        <dbReference type="ChEBI" id="CHEBI:58702"/>
    </ligand>
</feature>
<evidence type="ECO:0000256" key="9">
    <source>
        <dbReference type="ARBA" id="ARBA00022490"/>
    </source>
</evidence>
<dbReference type="InterPro" id="IPR036618">
    <property type="entry name" value="PtsI_HPr-bd_sf"/>
</dbReference>
<dbReference type="GO" id="GO:0046872">
    <property type="term" value="F:metal ion binding"/>
    <property type="evidence" value="ECO:0007669"/>
    <property type="project" value="UniProtKB-KW"/>
</dbReference>
<evidence type="ECO:0000256" key="8">
    <source>
        <dbReference type="ARBA" id="ARBA00022448"/>
    </source>
</evidence>
<keyword evidence="10 17" id="KW-0762">Sugar transport</keyword>
<evidence type="ECO:0000256" key="4">
    <source>
        <dbReference type="ARBA" id="ARBA00004496"/>
    </source>
</evidence>
<evidence type="ECO:0000256" key="10">
    <source>
        <dbReference type="ARBA" id="ARBA00022597"/>
    </source>
</evidence>
<dbReference type="PROSITE" id="PS00742">
    <property type="entry name" value="PEP_ENZYMES_2"/>
    <property type="match status" value="1"/>
</dbReference>
<dbReference type="EMBL" id="CP051775">
    <property type="protein sequence ID" value="QJE74630.1"/>
    <property type="molecule type" value="Genomic_DNA"/>
</dbReference>
<evidence type="ECO:0000256" key="11">
    <source>
        <dbReference type="ARBA" id="ARBA00022679"/>
    </source>
</evidence>
<dbReference type="PANTHER" id="PTHR46244:SF3">
    <property type="entry name" value="PHOSPHOENOLPYRUVATE-PROTEIN PHOSPHOTRANSFERASE"/>
    <property type="match status" value="1"/>
</dbReference>
<dbReference type="KEGG" id="acru:HHL28_17585"/>
<evidence type="ECO:0000259" key="22">
    <source>
        <dbReference type="Pfam" id="PF00391"/>
    </source>
</evidence>
<dbReference type="InterPro" id="IPR006318">
    <property type="entry name" value="PTS_EI-like"/>
</dbReference>
<evidence type="ECO:0000256" key="20">
    <source>
        <dbReference type="PIRSR" id="PIRSR000732-3"/>
    </source>
</evidence>
<dbReference type="GO" id="GO:0016301">
    <property type="term" value="F:kinase activity"/>
    <property type="evidence" value="ECO:0007669"/>
    <property type="project" value="UniProtKB-KW"/>
</dbReference>
<evidence type="ECO:0000256" key="18">
    <source>
        <dbReference type="PIRSR" id="PIRSR000732-1"/>
    </source>
</evidence>
<dbReference type="Pfam" id="PF05524">
    <property type="entry name" value="PEP-utilisers_N"/>
    <property type="match status" value="1"/>
</dbReference>
<accession>A0A858RAW9</accession>
<keyword evidence="12 17" id="KW-0598">Phosphotransferase system</keyword>
<keyword evidence="14 17" id="KW-0418">Kinase</keyword>
<dbReference type="PRINTS" id="PR01736">
    <property type="entry name" value="PHPHTRNFRASE"/>
</dbReference>
<dbReference type="Gene3D" id="3.20.20.60">
    <property type="entry name" value="Phosphoenolpyruvate-binding domains"/>
    <property type="match status" value="1"/>
</dbReference>
<feature type="binding site" evidence="20">
    <location>
        <position position="461"/>
    </location>
    <ligand>
        <name>Mg(2+)</name>
        <dbReference type="ChEBI" id="CHEBI:18420"/>
    </ligand>
</feature>
<feature type="binding site" evidence="19">
    <location>
        <position position="323"/>
    </location>
    <ligand>
        <name>phosphoenolpyruvate</name>
        <dbReference type="ChEBI" id="CHEBI:58702"/>
    </ligand>
</feature>
<evidence type="ECO:0000256" key="12">
    <source>
        <dbReference type="ARBA" id="ARBA00022683"/>
    </source>
</evidence>
<feature type="domain" description="Phosphotransferase system enzyme I N-terminal" evidence="24">
    <location>
        <begin position="27"/>
        <end position="153"/>
    </location>
</feature>
<evidence type="ECO:0000256" key="3">
    <source>
        <dbReference type="ARBA" id="ARBA00002728"/>
    </source>
</evidence>
<comment type="cofactor">
    <cofactor evidence="2 17 20">
        <name>Mg(2+)</name>
        <dbReference type="ChEBI" id="CHEBI:18420"/>
    </cofactor>
</comment>
<dbReference type="Gene3D" id="1.10.274.10">
    <property type="entry name" value="PtsI, HPr-binding domain"/>
    <property type="match status" value="1"/>
</dbReference>
<dbReference type="SUPFAM" id="SSF51621">
    <property type="entry name" value="Phosphoenolpyruvate/pyruvate domain"/>
    <property type="match status" value="1"/>
</dbReference>
<dbReference type="InterPro" id="IPR023151">
    <property type="entry name" value="PEP_util_CS"/>
</dbReference>
<evidence type="ECO:0000256" key="21">
    <source>
        <dbReference type="SAM" id="MobiDB-lite"/>
    </source>
</evidence>
<gene>
    <name evidence="25" type="primary">ptsP</name>
    <name evidence="25" type="ORF">HHL28_17585</name>
</gene>
<keyword evidence="9 17" id="KW-0963">Cytoplasm</keyword>
<dbReference type="SUPFAM" id="SSF47831">
    <property type="entry name" value="Enzyme I of the PEP:sugar phosphotransferase system HPr-binding (sub)domain"/>
    <property type="match status" value="1"/>
</dbReference>
<evidence type="ECO:0000256" key="16">
    <source>
        <dbReference type="ARBA" id="ARBA00033235"/>
    </source>
</evidence>
<dbReference type="GO" id="GO:0008965">
    <property type="term" value="F:phosphoenolpyruvate-protein phosphotransferase activity"/>
    <property type="evidence" value="ECO:0007669"/>
    <property type="project" value="UniProtKB-EC"/>
</dbReference>
<reference evidence="25" key="1">
    <citation type="submission" date="2020-04" db="EMBL/GenBank/DDBJ databases">
        <title>A desert anoxygenic phototrophic bacterium fixes CO2 using RubisCO under aerobic conditions.</title>
        <authorList>
            <person name="Tang K."/>
        </authorList>
    </citation>
    <scope>NUCLEOTIDE SEQUENCE [LARGE SCALE GENOMIC DNA]</scope>
    <source>
        <strain evidence="25">MIMtkB3</strain>
    </source>
</reference>
<evidence type="ECO:0000256" key="6">
    <source>
        <dbReference type="ARBA" id="ARBA00012232"/>
    </source>
</evidence>
<dbReference type="Proteomes" id="UP000501891">
    <property type="component" value="Chromosome"/>
</dbReference>
<comment type="subcellular location">
    <subcellularLocation>
        <location evidence="4 17">Cytoplasm</location>
    </subcellularLocation>
</comment>
<dbReference type="NCBIfam" id="TIGR01417">
    <property type="entry name" value="PTS_I_fam"/>
    <property type="match status" value="1"/>
</dbReference>
<dbReference type="InterPro" id="IPR036637">
    <property type="entry name" value="Phosphohistidine_dom_sf"/>
</dbReference>
<evidence type="ECO:0000256" key="1">
    <source>
        <dbReference type="ARBA" id="ARBA00000683"/>
    </source>
</evidence>
<name>A0A858RAW9_9PROT</name>
<feature type="binding site" evidence="19">
    <location>
        <position position="495"/>
    </location>
    <ligand>
        <name>phosphoenolpyruvate</name>
        <dbReference type="ChEBI" id="CHEBI:58702"/>
    </ligand>
</feature>
<feature type="region of interest" description="Disordered" evidence="21">
    <location>
        <begin position="1"/>
        <end position="21"/>
    </location>
</feature>
<feature type="domain" description="PEP-utilising enzyme C-terminal" evidence="23">
    <location>
        <begin position="278"/>
        <end position="570"/>
    </location>
</feature>
<evidence type="ECO:0000256" key="14">
    <source>
        <dbReference type="ARBA" id="ARBA00022777"/>
    </source>
</evidence>
<dbReference type="Gene3D" id="3.50.30.10">
    <property type="entry name" value="Phosphohistidine domain"/>
    <property type="match status" value="1"/>
</dbReference>
<keyword evidence="11 17" id="KW-0808">Transferase</keyword>
<feature type="binding site" evidence="20">
    <location>
        <position position="485"/>
    </location>
    <ligand>
        <name>Mg(2+)</name>
        <dbReference type="ChEBI" id="CHEBI:18420"/>
    </ligand>
</feature>
<keyword evidence="13 17" id="KW-0479">Metal-binding</keyword>
<keyword evidence="26" id="KW-1185">Reference proteome</keyword>
<dbReference type="InterPro" id="IPR008731">
    <property type="entry name" value="PTS_EIN"/>
</dbReference>
<evidence type="ECO:0000256" key="17">
    <source>
        <dbReference type="PIRNR" id="PIRNR000732"/>
    </source>
</evidence>
<organism evidence="25 26">
    <name type="scientific">Aerophototrophica crusticola</name>
    <dbReference type="NCBI Taxonomy" id="1709002"/>
    <lineage>
        <taxon>Bacteria</taxon>
        <taxon>Pseudomonadati</taxon>
        <taxon>Pseudomonadota</taxon>
        <taxon>Alphaproteobacteria</taxon>
        <taxon>Rhodospirillales</taxon>
        <taxon>Rhodospirillaceae</taxon>
        <taxon>Aerophototrophica</taxon>
    </lineage>
</organism>
<dbReference type="PANTHER" id="PTHR46244">
    <property type="entry name" value="PHOSPHOENOLPYRUVATE-PROTEIN PHOSPHOTRANSFERASE"/>
    <property type="match status" value="1"/>
</dbReference>
<dbReference type="EC" id="2.7.3.9" evidence="6 17"/>
<evidence type="ECO:0000256" key="19">
    <source>
        <dbReference type="PIRSR" id="PIRSR000732-2"/>
    </source>
</evidence>
<comment type="catalytic activity">
    <reaction evidence="1 17">
        <text>L-histidyl-[protein] + phosphoenolpyruvate = N(pros)-phospho-L-histidyl-[protein] + pyruvate</text>
        <dbReference type="Rhea" id="RHEA:23880"/>
        <dbReference type="Rhea" id="RHEA-COMP:9745"/>
        <dbReference type="Rhea" id="RHEA-COMP:9746"/>
        <dbReference type="ChEBI" id="CHEBI:15361"/>
        <dbReference type="ChEBI" id="CHEBI:29979"/>
        <dbReference type="ChEBI" id="CHEBI:58702"/>
        <dbReference type="ChEBI" id="CHEBI:64837"/>
        <dbReference type="EC" id="2.7.3.9"/>
    </reaction>
</comment>
<dbReference type="InterPro" id="IPR015813">
    <property type="entry name" value="Pyrv/PenolPyrv_kinase-like_dom"/>
</dbReference>
<protein>
    <recommendedName>
        <fullName evidence="7 17">Phosphoenolpyruvate-protein phosphotransferase</fullName>
        <ecNumber evidence="6 17">2.7.3.9</ecNumber>
    </recommendedName>
    <alternativeName>
        <fullName evidence="16 17">Phosphotransferase system, enzyme I</fullName>
    </alternativeName>
</protein>
<comment type="similarity">
    <text evidence="5 17">Belongs to the PEP-utilizing enzyme family.</text>
</comment>
<evidence type="ECO:0000313" key="25">
    <source>
        <dbReference type="EMBL" id="QJE74630.1"/>
    </source>
</evidence>
<dbReference type="Pfam" id="PF00391">
    <property type="entry name" value="PEP-utilizers"/>
    <property type="match status" value="1"/>
</dbReference>
<evidence type="ECO:0000259" key="24">
    <source>
        <dbReference type="Pfam" id="PF05524"/>
    </source>
</evidence>
<dbReference type="PIRSF" id="PIRSF000732">
    <property type="entry name" value="PTS_enzyme_I"/>
    <property type="match status" value="1"/>
</dbReference>
<feature type="domain" description="PEP-utilising enzyme mobile" evidence="22">
    <location>
        <begin position="179"/>
        <end position="252"/>
    </location>
</feature>
<dbReference type="InterPro" id="IPR000121">
    <property type="entry name" value="PEP_util_C"/>
</dbReference>
<evidence type="ECO:0000256" key="2">
    <source>
        <dbReference type="ARBA" id="ARBA00001946"/>
    </source>
</evidence>